<accession>A0A6C0KRK8</accession>
<organism evidence="1">
    <name type="scientific">viral metagenome</name>
    <dbReference type="NCBI Taxonomy" id="1070528"/>
    <lineage>
        <taxon>unclassified sequences</taxon>
        <taxon>metagenomes</taxon>
        <taxon>organismal metagenomes</taxon>
    </lineage>
</organism>
<dbReference type="AlphaFoldDB" id="A0A6C0KRK8"/>
<evidence type="ECO:0000313" key="1">
    <source>
        <dbReference type="EMBL" id="QHU19370.1"/>
    </source>
</evidence>
<name>A0A6C0KRK8_9ZZZZ</name>
<evidence type="ECO:0008006" key="2">
    <source>
        <dbReference type="Google" id="ProtNLM"/>
    </source>
</evidence>
<protein>
    <recommendedName>
        <fullName evidence="2">C2H2-type domain-containing protein</fullName>
    </recommendedName>
</protein>
<proteinExistence type="predicted"/>
<reference evidence="1" key="1">
    <citation type="journal article" date="2020" name="Nature">
        <title>Giant virus diversity and host interactions through global metagenomics.</title>
        <authorList>
            <person name="Schulz F."/>
            <person name="Roux S."/>
            <person name="Paez-Espino D."/>
            <person name="Jungbluth S."/>
            <person name="Walsh D.A."/>
            <person name="Denef V.J."/>
            <person name="McMahon K.D."/>
            <person name="Konstantinidis K.T."/>
            <person name="Eloe-Fadrosh E.A."/>
            <person name="Kyrpides N.C."/>
            <person name="Woyke T."/>
        </authorList>
    </citation>
    <scope>NUCLEOTIDE SEQUENCE</scope>
    <source>
        <strain evidence="1">GVMAG-S-3300013014-104</strain>
    </source>
</reference>
<dbReference type="EMBL" id="MN740948">
    <property type="protein sequence ID" value="QHU19370.1"/>
    <property type="molecule type" value="Genomic_DNA"/>
</dbReference>
<sequence>MDSTFTPNYSQKFHCEFCDFKCSKLNDWKRHASTDKHKNRTNDSTFTPNIKSNVKKQSKIYICECGKKYKYDSGYFRHKKTCKETKEQEITSEKELIMMLLKDNNEFKNIMVEQHKSMMEIMKNGTHNTINSNNKTFNLQLFLNETCKDAINLSDFVNQVKVSINDLEETGKLGYAEGISKVFINNLNDIDFNIRPLHCSDSKREILYIKDNDEWIKDDDQKSFLTNAIKQVANKNIKQISEWQKLYPDYSDPDSKQNDKYMRIVLNSMSGSTKEESNKNYEKIVKNITKEVIIAKS</sequence>